<accession>A0A9W4H4N9</accession>
<organism evidence="2 3">
    <name type="scientific">Actinacidiphila bryophytorum</name>
    <dbReference type="NCBI Taxonomy" id="1436133"/>
    <lineage>
        <taxon>Bacteria</taxon>
        <taxon>Bacillati</taxon>
        <taxon>Actinomycetota</taxon>
        <taxon>Actinomycetes</taxon>
        <taxon>Kitasatosporales</taxon>
        <taxon>Streptomycetaceae</taxon>
        <taxon>Actinacidiphila</taxon>
    </lineage>
</organism>
<reference evidence="2" key="1">
    <citation type="submission" date="2021-06" db="EMBL/GenBank/DDBJ databases">
        <authorList>
            <person name="Arsene-Ploetze F."/>
        </authorList>
    </citation>
    <scope>NUCLEOTIDE SEQUENCE</scope>
    <source>
        <strain evidence="2">SBRY1</strain>
    </source>
</reference>
<dbReference type="EMBL" id="CAJVAX010000019">
    <property type="protein sequence ID" value="CAG7650402.1"/>
    <property type="molecule type" value="Genomic_DNA"/>
</dbReference>
<gene>
    <name evidence="2" type="ORF">SBRY_50349</name>
</gene>
<evidence type="ECO:0000256" key="1">
    <source>
        <dbReference type="SAM" id="MobiDB-lite"/>
    </source>
</evidence>
<keyword evidence="3" id="KW-1185">Reference proteome</keyword>
<evidence type="ECO:0000313" key="3">
    <source>
        <dbReference type="Proteomes" id="UP001153328"/>
    </source>
</evidence>
<name>A0A9W4H4N9_9ACTN</name>
<protein>
    <recommendedName>
        <fullName evidence="4">WXG100 family type VII secretion target</fullName>
    </recommendedName>
</protein>
<evidence type="ECO:0008006" key="4">
    <source>
        <dbReference type="Google" id="ProtNLM"/>
    </source>
</evidence>
<evidence type="ECO:0000313" key="2">
    <source>
        <dbReference type="EMBL" id="CAG7650402.1"/>
    </source>
</evidence>
<dbReference type="AlphaFoldDB" id="A0A9W4H4N9"/>
<feature type="region of interest" description="Disordered" evidence="1">
    <location>
        <begin position="106"/>
        <end position="125"/>
    </location>
</feature>
<dbReference type="Proteomes" id="UP001153328">
    <property type="component" value="Unassembled WGS sequence"/>
</dbReference>
<proteinExistence type="predicted"/>
<dbReference type="Gene3D" id="1.10.287.1060">
    <property type="entry name" value="ESAT-6-like"/>
    <property type="match status" value="1"/>
</dbReference>
<sequence>MGGANDDGEILDIKLTDLQTSAPQFLTHSSDLATALAKLQGGLAAAGSPWGADDQGKQFEDQYVPNVTSMTMAAEILALGLASIHDAMADMADGHVGNEALIRTMFSRNGPKPEPPPHTAGGDLQ</sequence>
<comment type="caution">
    <text evidence="2">The sequence shown here is derived from an EMBL/GenBank/DDBJ whole genome shotgun (WGS) entry which is preliminary data.</text>
</comment>
<dbReference type="RefSeq" id="WP_205043753.1">
    <property type="nucleotide sequence ID" value="NZ_CAJVAX010000019.1"/>
</dbReference>